<feature type="region of interest" description="Disordered" evidence="1">
    <location>
        <begin position="82"/>
        <end position="119"/>
    </location>
</feature>
<dbReference type="EMBL" id="BMNK01000008">
    <property type="protein sequence ID" value="GGP09966.1"/>
    <property type="molecule type" value="Genomic_DNA"/>
</dbReference>
<gene>
    <name evidence="2" type="ORF">GCM10012278_47730</name>
</gene>
<keyword evidence="3" id="KW-1185">Reference proteome</keyword>
<evidence type="ECO:0000256" key="1">
    <source>
        <dbReference type="SAM" id="MobiDB-lite"/>
    </source>
</evidence>
<name>A0A918E7H5_9ACTN</name>
<sequence length="119" mass="13176">MPALGCISVIREELYDLVDQLPESELRFAVELIRGRLGETDDERDLPFFASFESEPDLAERHQEILRTECCRLSTRMEQAKAVRTRQAGRRTDPGGWGGGVECPPNLPAESGGTTKQGG</sequence>
<proteinExistence type="predicted"/>
<comment type="caution">
    <text evidence="2">The sequence shown here is derived from an EMBL/GenBank/DDBJ whole genome shotgun (WGS) entry which is preliminary data.</text>
</comment>
<dbReference type="AlphaFoldDB" id="A0A918E7H5"/>
<dbReference type="Proteomes" id="UP000660745">
    <property type="component" value="Unassembled WGS sequence"/>
</dbReference>
<evidence type="ECO:0000313" key="3">
    <source>
        <dbReference type="Proteomes" id="UP000660745"/>
    </source>
</evidence>
<evidence type="ECO:0000313" key="2">
    <source>
        <dbReference type="EMBL" id="GGP09966.1"/>
    </source>
</evidence>
<reference evidence="2" key="1">
    <citation type="journal article" date="2014" name="Int. J. Syst. Evol. Microbiol.">
        <title>Complete genome sequence of Corynebacterium casei LMG S-19264T (=DSM 44701T), isolated from a smear-ripened cheese.</title>
        <authorList>
            <consortium name="US DOE Joint Genome Institute (JGI-PGF)"/>
            <person name="Walter F."/>
            <person name="Albersmeier A."/>
            <person name="Kalinowski J."/>
            <person name="Ruckert C."/>
        </authorList>
    </citation>
    <scope>NUCLEOTIDE SEQUENCE</scope>
    <source>
        <strain evidence="2">CGMCC 4.7430</strain>
    </source>
</reference>
<accession>A0A918E7H5</accession>
<protein>
    <submittedName>
        <fullName evidence="2">Uncharacterized protein</fullName>
    </submittedName>
</protein>
<organism evidence="2 3">
    <name type="scientific">Nonomuraea glycinis</name>
    <dbReference type="NCBI Taxonomy" id="2047744"/>
    <lineage>
        <taxon>Bacteria</taxon>
        <taxon>Bacillati</taxon>
        <taxon>Actinomycetota</taxon>
        <taxon>Actinomycetes</taxon>
        <taxon>Streptosporangiales</taxon>
        <taxon>Streptosporangiaceae</taxon>
        <taxon>Nonomuraea</taxon>
    </lineage>
</organism>
<reference evidence="2" key="2">
    <citation type="submission" date="2020-09" db="EMBL/GenBank/DDBJ databases">
        <authorList>
            <person name="Sun Q."/>
            <person name="Zhou Y."/>
        </authorList>
    </citation>
    <scope>NUCLEOTIDE SEQUENCE</scope>
    <source>
        <strain evidence="2">CGMCC 4.7430</strain>
    </source>
</reference>